<protein>
    <submittedName>
        <fullName evidence="1">Uncharacterized protein</fullName>
    </submittedName>
</protein>
<comment type="caution">
    <text evidence="1">The sequence shown here is derived from an EMBL/GenBank/DDBJ whole genome shotgun (WGS) entry which is preliminary data.</text>
</comment>
<keyword evidence="2" id="KW-1185">Reference proteome</keyword>
<dbReference type="EMBL" id="JNFF01000019">
    <property type="protein sequence ID" value="KEQ31209.1"/>
    <property type="molecule type" value="Genomic_DNA"/>
</dbReference>
<gene>
    <name evidence="1" type="ORF">N180_02880</name>
</gene>
<evidence type="ECO:0000313" key="2">
    <source>
        <dbReference type="Proteomes" id="UP000028007"/>
    </source>
</evidence>
<dbReference type="OrthoDB" id="837573at2"/>
<accession>A0A081PKI6</accession>
<proteinExistence type="predicted"/>
<organism evidence="1 2">
    <name type="scientific">Pedobacter antarcticus 4BY</name>
    <dbReference type="NCBI Taxonomy" id="1358423"/>
    <lineage>
        <taxon>Bacteria</taxon>
        <taxon>Pseudomonadati</taxon>
        <taxon>Bacteroidota</taxon>
        <taxon>Sphingobacteriia</taxon>
        <taxon>Sphingobacteriales</taxon>
        <taxon>Sphingobacteriaceae</taxon>
        <taxon>Pedobacter</taxon>
    </lineage>
</organism>
<sequence>MKLLTSQKNSLYDLIELNDSFTPSQFAVIDGANQFRIQYTNSEYYFKIQKVTSSWYIDFIPGSNTYQNSTSTSLWSEVAIHFRHWVENLNREISAPDKWDRLTQEMNNLRGIIPADNTMFSHSEYLILSQQISQIKSSIAAISLTSEQNFAIESKLDHLLALANDMNKFDWQGLFIGTIISIIIQLGVTQEHAQELLAIIKQVFSGYFL</sequence>
<evidence type="ECO:0000313" key="1">
    <source>
        <dbReference type="EMBL" id="KEQ31209.1"/>
    </source>
</evidence>
<dbReference type="RefSeq" id="WP_037438296.1">
    <property type="nucleotide sequence ID" value="NZ_JNFF01000019.1"/>
</dbReference>
<dbReference type="AlphaFoldDB" id="A0A081PKI6"/>
<name>A0A081PKI6_9SPHI</name>
<dbReference type="Proteomes" id="UP000028007">
    <property type="component" value="Unassembled WGS sequence"/>
</dbReference>
<reference evidence="1 2" key="1">
    <citation type="journal article" date="1992" name="Int. J. Syst. Bacteriol.">
        <title>Sphingobacterium antarcticus sp. nov. a Psychrotrophic Bacterium from the Soils of Schirmacher Oasis, Antarctica.</title>
        <authorList>
            <person name="Shivaji S."/>
            <person name="Ray M.K."/>
            <person name="Rao N.S."/>
            <person name="Saiserr L."/>
            <person name="Jagannadham M.V."/>
            <person name="Kumar G.S."/>
            <person name="Reddy G."/>
            <person name="Bhargava P.M."/>
        </authorList>
    </citation>
    <scope>NUCLEOTIDE SEQUENCE [LARGE SCALE GENOMIC DNA]</scope>
    <source>
        <strain evidence="1 2">4BY</strain>
    </source>
</reference>